<name>A0A292PIY2_9PEZI</name>
<gene>
    <name evidence="2" type="ORF">GSTUAT00008371001</name>
</gene>
<dbReference type="EMBL" id="LN891198">
    <property type="protein sequence ID" value="CUS07542.1"/>
    <property type="molecule type" value="Genomic_DNA"/>
</dbReference>
<evidence type="ECO:0000313" key="3">
    <source>
        <dbReference type="Proteomes" id="UP001412239"/>
    </source>
</evidence>
<protein>
    <submittedName>
        <fullName evidence="2">Uncharacterized protein</fullName>
    </submittedName>
</protein>
<feature type="non-terminal residue" evidence="2">
    <location>
        <position position="1"/>
    </location>
</feature>
<keyword evidence="3" id="KW-1185">Reference proteome</keyword>
<sequence length="363" mass="41753">TLNRWDFLNPLNSNRFYSARSLYREMDSSTGFFKFIFSDRPKYFKAAYESLDLKPYQIFDLLLSQERFKNFFSRVDVYGNNLANLLSQFPSFEKDNYNGSLLREIIRAFTFSLLAERFDEMRARSTVARIVISVVKLSDPRTLGYFGVRLGALPGILRILIAEGHLKKLALTHKRCFEGLISEPRAGKQWVEVIMDLCKKCELHGSRPKRTGHLELGKFIRTIPCEHCPDISSDGGLSRNSEGKLTRAPGDPFRPGTEPNAFEHLLGEPLGPWKIILSQLAMEDLEEANEQGHFKSVRCKLYELASGDWAGKKILDRAEWGNTLGYRIPLFKALYEDKTEHYILWQIDAAFDERFGEDCQVIK</sequence>
<evidence type="ECO:0000256" key="1">
    <source>
        <dbReference type="SAM" id="MobiDB-lite"/>
    </source>
</evidence>
<evidence type="ECO:0000313" key="2">
    <source>
        <dbReference type="EMBL" id="CUS07542.1"/>
    </source>
</evidence>
<dbReference type="AlphaFoldDB" id="A0A292PIY2"/>
<dbReference type="Proteomes" id="UP001412239">
    <property type="component" value="Unassembled WGS sequence"/>
</dbReference>
<feature type="region of interest" description="Disordered" evidence="1">
    <location>
        <begin position="234"/>
        <end position="254"/>
    </location>
</feature>
<accession>A0A292PIY2</accession>
<reference evidence="2" key="1">
    <citation type="submission" date="2015-10" db="EMBL/GenBank/DDBJ databases">
        <authorList>
            <person name="Regsiter A."/>
            <person name="william w."/>
        </authorList>
    </citation>
    <scope>NUCLEOTIDE SEQUENCE</scope>
    <source>
        <strain evidence="2">Montdore</strain>
    </source>
</reference>
<proteinExistence type="predicted"/>
<organism evidence="2 3">
    <name type="scientific">Tuber aestivum</name>
    <name type="common">summer truffle</name>
    <dbReference type="NCBI Taxonomy" id="59557"/>
    <lineage>
        <taxon>Eukaryota</taxon>
        <taxon>Fungi</taxon>
        <taxon>Dikarya</taxon>
        <taxon>Ascomycota</taxon>
        <taxon>Pezizomycotina</taxon>
        <taxon>Pezizomycetes</taxon>
        <taxon>Pezizales</taxon>
        <taxon>Tuberaceae</taxon>
        <taxon>Tuber</taxon>
    </lineage>
</organism>
<feature type="non-terminal residue" evidence="2">
    <location>
        <position position="363"/>
    </location>
</feature>